<accession>A0A9P0CIH0</accession>
<dbReference type="Pfam" id="PF00400">
    <property type="entry name" value="WD40"/>
    <property type="match status" value="2"/>
</dbReference>
<evidence type="ECO:0000256" key="1">
    <source>
        <dbReference type="ARBA" id="ARBA00005903"/>
    </source>
</evidence>
<evidence type="ECO:0000256" key="4">
    <source>
        <dbReference type="PROSITE-ProRule" id="PRU00221"/>
    </source>
</evidence>
<name>A0A9P0CIH0_9CUCU</name>
<keyword evidence="6" id="KW-1185">Reference proteome</keyword>
<dbReference type="InterPro" id="IPR036322">
    <property type="entry name" value="WD40_repeat_dom_sf"/>
</dbReference>
<gene>
    <name evidence="5" type="ORF">PSYICH_LOCUS331</name>
</gene>
<organism evidence="5 6">
    <name type="scientific">Psylliodes chrysocephalus</name>
    <dbReference type="NCBI Taxonomy" id="3402493"/>
    <lineage>
        <taxon>Eukaryota</taxon>
        <taxon>Metazoa</taxon>
        <taxon>Ecdysozoa</taxon>
        <taxon>Arthropoda</taxon>
        <taxon>Hexapoda</taxon>
        <taxon>Insecta</taxon>
        <taxon>Pterygota</taxon>
        <taxon>Neoptera</taxon>
        <taxon>Endopterygota</taxon>
        <taxon>Coleoptera</taxon>
        <taxon>Polyphaga</taxon>
        <taxon>Cucujiformia</taxon>
        <taxon>Chrysomeloidea</taxon>
        <taxon>Chrysomelidae</taxon>
        <taxon>Galerucinae</taxon>
        <taxon>Alticini</taxon>
        <taxon>Psylliodes</taxon>
    </lineage>
</organism>
<dbReference type="PANTHER" id="PTHR14588:SF2">
    <property type="entry name" value="DDB1- AND CUL4-ASSOCIATED FACTOR 10"/>
    <property type="match status" value="1"/>
</dbReference>
<proteinExistence type="inferred from homology"/>
<dbReference type="InterPro" id="IPR019775">
    <property type="entry name" value="WD40_repeat_CS"/>
</dbReference>
<feature type="repeat" description="WD" evidence="4">
    <location>
        <begin position="105"/>
        <end position="145"/>
    </location>
</feature>
<dbReference type="PROSITE" id="PS50082">
    <property type="entry name" value="WD_REPEATS_2"/>
    <property type="match status" value="2"/>
</dbReference>
<evidence type="ECO:0000256" key="2">
    <source>
        <dbReference type="ARBA" id="ARBA00022574"/>
    </source>
</evidence>
<dbReference type="Proteomes" id="UP001153636">
    <property type="component" value="Chromosome 1"/>
</dbReference>
<dbReference type="PANTHER" id="PTHR14588">
    <property type="entry name" value="DDB1- AND CUL4-ASSOCIATED FACTOR 10"/>
    <property type="match status" value="1"/>
</dbReference>
<evidence type="ECO:0000313" key="6">
    <source>
        <dbReference type="Proteomes" id="UP001153636"/>
    </source>
</evidence>
<dbReference type="SMART" id="SM00320">
    <property type="entry name" value="WD40"/>
    <property type="match status" value="4"/>
</dbReference>
<dbReference type="PROSITE" id="PS50294">
    <property type="entry name" value="WD_REPEATS_REGION"/>
    <property type="match status" value="2"/>
</dbReference>
<feature type="repeat" description="WD" evidence="4">
    <location>
        <begin position="147"/>
        <end position="188"/>
    </location>
</feature>
<dbReference type="Gene3D" id="2.130.10.10">
    <property type="entry name" value="YVTN repeat-like/Quinoprotein amine dehydrogenase"/>
    <property type="match status" value="1"/>
</dbReference>
<evidence type="ECO:0000256" key="3">
    <source>
        <dbReference type="ARBA" id="ARBA00022737"/>
    </source>
</evidence>
<dbReference type="SUPFAM" id="SSF50978">
    <property type="entry name" value="WD40 repeat-like"/>
    <property type="match status" value="1"/>
</dbReference>
<dbReference type="PROSITE" id="PS00678">
    <property type="entry name" value="WD_REPEATS_1"/>
    <property type="match status" value="1"/>
</dbReference>
<reference evidence="5" key="1">
    <citation type="submission" date="2022-01" db="EMBL/GenBank/DDBJ databases">
        <authorList>
            <person name="King R."/>
        </authorList>
    </citation>
    <scope>NUCLEOTIDE SEQUENCE</scope>
</reference>
<dbReference type="AlphaFoldDB" id="A0A9P0CIH0"/>
<evidence type="ECO:0000313" key="5">
    <source>
        <dbReference type="EMBL" id="CAH1099789.1"/>
    </source>
</evidence>
<dbReference type="InterPro" id="IPR015943">
    <property type="entry name" value="WD40/YVTN_repeat-like_dom_sf"/>
</dbReference>
<keyword evidence="3" id="KW-0677">Repeat</keyword>
<protein>
    <submittedName>
        <fullName evidence="5">Uncharacterized protein</fullName>
    </submittedName>
</protein>
<dbReference type="GO" id="GO:0080008">
    <property type="term" value="C:Cul4-RING E3 ubiquitin ligase complex"/>
    <property type="evidence" value="ECO:0007669"/>
    <property type="project" value="TreeGrafter"/>
</dbReference>
<dbReference type="EMBL" id="OV651813">
    <property type="protein sequence ID" value="CAH1099789.1"/>
    <property type="molecule type" value="Genomic_DNA"/>
</dbReference>
<dbReference type="InterPro" id="IPR039085">
    <property type="entry name" value="DCA10"/>
</dbReference>
<keyword evidence="2 4" id="KW-0853">WD repeat</keyword>
<sequence>MATKKVIPTRIGSDLKSTVKFLDVIERRTLGFRNSRFGVDDSIAFKLYNSIYPFHIEQKRPIPTSIGGIFNLEFSLDGKLLVAACEGKQVLIYDAGNQKLIHNILDAHLNCVNCVRFLNDKHFATCSDDTSIKIWDIRKLKYSMKTLHGHSNWVKNIEWSEKDNVMVTSAFDGSIYAWNLKSPNESNMMYDKVFLMNGLMRMKLTEDGTKMIISTTNGFMIIIHDLNLLTLATDLRSFRPSLYRLMQISDQCFPVGTIYNYLFSPTRKRNRIEFIDDFPDVAEVISSLQIHPHGWCTVSRHLNSEETEEWTCVHDIQSRDPEDYKDSYTYINEEFPLEADPDEDSNIRPTDLWMGYISLEEYSNHNRDFSQVSQNMWENFQLPTMGILNTGLIGVNSSFNTYFNQHPDQRNKVIRNLPRMTHFVKEENVGKGFIKELCFSADGRVICSPYDKGVRLLAFNEHCHELSSCVPENPQQLKTVIEMKDYHKDVVVSCKFNPVHHQLVSGCLGSEIKWYQPVI</sequence>
<comment type="similarity">
    <text evidence="1">Belongs to the WD repeat DCAF10 family.</text>
</comment>
<dbReference type="OrthoDB" id="20669at2759"/>
<dbReference type="InterPro" id="IPR001680">
    <property type="entry name" value="WD40_rpt"/>
</dbReference>